<sequence>MDASVRDAARAAFPAGTQAVTLGALVHDGACDPTPAIAIPLAMMNRHGLIAGATGTGKTKSLQLLAEQLSAAGVPVFLADVKGDVSGIAAPGAPSDRVAKRAADTGYAWRPAGFPVEFLSLTGAHGAQLRATVSSFGPLLLAKVLGLNPTQSSVLALVFKYCDDKGLLLLDFADLRAVLQYLTSDEGEGELAQYGGMSKASVGVLMREMVELEQQGAERFFGEPEFDLADLLRTSDDGRGVISVLELKDVQDKPQLFSTFMLWMLARLYNTLPEVGDVEKPKLVFFFDEAHLLFGGASKEVVAQVEQTVRLVRSKGVGVFFVTQSPKDIAPNVLGQLGQRVQHALRAFTPDDEKALRAAARTFPKTKFYDVEETLTTLGIGDALVTVLGEAGAPTPPFVCRMVPPSSRMGPLTDAELRAHLAASAQVAEYAQAVDRESARERLAERAADADRDRADAADA</sequence>
<dbReference type="InterPro" id="IPR027417">
    <property type="entry name" value="P-loop_NTPase"/>
</dbReference>
<dbReference type="AlphaFoldDB" id="A0A6J4JX68"/>
<dbReference type="SUPFAM" id="SSF52540">
    <property type="entry name" value="P-loop containing nucleoside triphosphate hydrolases"/>
    <property type="match status" value="1"/>
</dbReference>
<dbReference type="InterPro" id="IPR051162">
    <property type="entry name" value="T4SS_component"/>
</dbReference>
<feature type="non-terminal residue" evidence="3">
    <location>
        <position position="460"/>
    </location>
</feature>
<evidence type="ECO:0000313" key="3">
    <source>
        <dbReference type="EMBL" id="CAA9289657.1"/>
    </source>
</evidence>
<evidence type="ECO:0000259" key="2">
    <source>
        <dbReference type="Pfam" id="PF05872"/>
    </source>
</evidence>
<protein>
    <submittedName>
        <fullName evidence="3">Uncharacterized protein YjgR</fullName>
    </submittedName>
</protein>
<name>A0A6J4JX68_9BACT</name>
<dbReference type="EMBL" id="CADCTU010000005">
    <property type="protein sequence ID" value="CAA9289657.1"/>
    <property type="molecule type" value="Genomic_DNA"/>
</dbReference>
<proteinExistence type="predicted"/>
<gene>
    <name evidence="3" type="ORF">AVDCRST_MAG11-20</name>
</gene>
<reference evidence="3" key="1">
    <citation type="submission" date="2020-02" db="EMBL/GenBank/DDBJ databases">
        <authorList>
            <person name="Meier V. D."/>
        </authorList>
    </citation>
    <scope>NUCLEOTIDE SEQUENCE</scope>
    <source>
        <strain evidence="3">AVDCRST_MAG11</strain>
    </source>
</reference>
<feature type="region of interest" description="Disordered" evidence="1">
    <location>
        <begin position="438"/>
        <end position="460"/>
    </location>
</feature>
<feature type="domain" description="Helicase HerA-like C-terminal" evidence="2">
    <location>
        <begin position="36"/>
        <end position="457"/>
    </location>
</feature>
<dbReference type="InterPro" id="IPR033186">
    <property type="entry name" value="HerA_C"/>
</dbReference>
<dbReference type="PANTHER" id="PTHR30121">
    <property type="entry name" value="UNCHARACTERIZED PROTEIN YJGR-RELATED"/>
    <property type="match status" value="1"/>
</dbReference>
<organism evidence="3">
    <name type="scientific">uncultured Gemmatimonadaceae bacterium</name>
    <dbReference type="NCBI Taxonomy" id="246130"/>
    <lineage>
        <taxon>Bacteria</taxon>
        <taxon>Pseudomonadati</taxon>
        <taxon>Gemmatimonadota</taxon>
        <taxon>Gemmatimonadia</taxon>
        <taxon>Gemmatimonadales</taxon>
        <taxon>Gemmatimonadaceae</taxon>
        <taxon>environmental samples</taxon>
    </lineage>
</organism>
<evidence type="ECO:0000256" key="1">
    <source>
        <dbReference type="SAM" id="MobiDB-lite"/>
    </source>
</evidence>
<accession>A0A6J4JX68</accession>
<dbReference type="PANTHER" id="PTHR30121:SF6">
    <property type="entry name" value="SLR6007 PROTEIN"/>
    <property type="match status" value="1"/>
</dbReference>
<dbReference type="Pfam" id="PF05872">
    <property type="entry name" value="HerA_C"/>
    <property type="match status" value="1"/>
</dbReference>
<dbReference type="Gene3D" id="3.40.50.300">
    <property type="entry name" value="P-loop containing nucleotide triphosphate hydrolases"/>
    <property type="match status" value="2"/>
</dbReference>